<evidence type="ECO:0000313" key="9">
    <source>
        <dbReference type="EMBL" id="HIR70051.1"/>
    </source>
</evidence>
<evidence type="ECO:0000256" key="4">
    <source>
        <dbReference type="ARBA" id="ARBA00022801"/>
    </source>
</evidence>
<keyword evidence="4" id="KW-0378">Hydrolase</keyword>
<dbReference type="InterPro" id="IPR001405">
    <property type="entry name" value="UPF0758"/>
</dbReference>
<evidence type="ECO:0000256" key="6">
    <source>
        <dbReference type="ARBA" id="ARBA00023049"/>
    </source>
</evidence>
<evidence type="ECO:0000256" key="3">
    <source>
        <dbReference type="ARBA" id="ARBA00022723"/>
    </source>
</evidence>
<proteinExistence type="inferred from homology"/>
<evidence type="ECO:0000313" key="10">
    <source>
        <dbReference type="Proteomes" id="UP000823912"/>
    </source>
</evidence>
<dbReference type="InterPro" id="IPR020891">
    <property type="entry name" value="UPF0758_CS"/>
</dbReference>
<keyword evidence="3" id="KW-0479">Metal-binding</keyword>
<sequence length="215" mass="24113">MYQQTQFQTSAENISSGALFSTLLGQSGDLSLEEKLQRLFSYRRQGMLNLISLNQGELVKLFGFDQQTAAALKAFVELSGRLTRSVRFPGMSMTDSETVASYYMEFLCHRTKEMVVAAFFDQKYRFIADEVHSVGSDCASIVSVREIFRSALRANAAHVILLHNHPSGDPAPSREDLDITGRVAEAGKIMNVSLTDHIIIGDHCYYSFKEKRLLE</sequence>
<comment type="similarity">
    <text evidence="1 7">Belongs to the UPF0758 family.</text>
</comment>
<name>A0A9D1J9X4_9FIRM</name>
<evidence type="ECO:0000256" key="1">
    <source>
        <dbReference type="ARBA" id="ARBA00010243"/>
    </source>
</evidence>
<dbReference type="GO" id="GO:0008237">
    <property type="term" value="F:metallopeptidase activity"/>
    <property type="evidence" value="ECO:0007669"/>
    <property type="project" value="UniProtKB-KW"/>
</dbReference>
<evidence type="ECO:0000256" key="7">
    <source>
        <dbReference type="RuleBase" id="RU003797"/>
    </source>
</evidence>
<dbReference type="GO" id="GO:0046872">
    <property type="term" value="F:metal ion binding"/>
    <property type="evidence" value="ECO:0007669"/>
    <property type="project" value="UniProtKB-KW"/>
</dbReference>
<dbReference type="PROSITE" id="PS01302">
    <property type="entry name" value="UPF0758"/>
    <property type="match status" value="1"/>
</dbReference>
<dbReference type="InterPro" id="IPR037518">
    <property type="entry name" value="MPN"/>
</dbReference>
<dbReference type="PANTHER" id="PTHR30471:SF3">
    <property type="entry name" value="UPF0758 PROTEIN YEES-RELATED"/>
    <property type="match status" value="1"/>
</dbReference>
<keyword evidence="5" id="KW-0862">Zinc</keyword>
<comment type="caution">
    <text evidence="9">The sequence shown here is derived from an EMBL/GenBank/DDBJ whole genome shotgun (WGS) entry which is preliminary data.</text>
</comment>
<dbReference type="PROSITE" id="PS50249">
    <property type="entry name" value="MPN"/>
    <property type="match status" value="1"/>
</dbReference>
<dbReference type="GO" id="GO:0006508">
    <property type="term" value="P:proteolysis"/>
    <property type="evidence" value="ECO:0007669"/>
    <property type="project" value="UniProtKB-KW"/>
</dbReference>
<reference evidence="9" key="2">
    <citation type="journal article" date="2021" name="PeerJ">
        <title>Extensive microbial diversity within the chicken gut microbiome revealed by metagenomics and culture.</title>
        <authorList>
            <person name="Gilroy R."/>
            <person name="Ravi A."/>
            <person name="Getino M."/>
            <person name="Pursley I."/>
            <person name="Horton D.L."/>
            <person name="Alikhan N.F."/>
            <person name="Baker D."/>
            <person name="Gharbi K."/>
            <person name="Hall N."/>
            <person name="Watson M."/>
            <person name="Adriaenssens E.M."/>
            <person name="Foster-Nyarko E."/>
            <person name="Jarju S."/>
            <person name="Secka A."/>
            <person name="Antonio M."/>
            <person name="Oren A."/>
            <person name="Chaudhuri R.R."/>
            <person name="La Ragione R."/>
            <person name="Hildebrand F."/>
            <person name="Pallen M.J."/>
        </authorList>
    </citation>
    <scope>NUCLEOTIDE SEQUENCE</scope>
    <source>
        <strain evidence="9">ChiSjej5B23-6657</strain>
    </source>
</reference>
<reference evidence="9" key="1">
    <citation type="submission" date="2020-10" db="EMBL/GenBank/DDBJ databases">
        <authorList>
            <person name="Gilroy R."/>
        </authorList>
    </citation>
    <scope>NUCLEOTIDE SEQUENCE</scope>
    <source>
        <strain evidence="9">ChiSjej5B23-6657</strain>
    </source>
</reference>
<dbReference type="Gene3D" id="3.40.140.10">
    <property type="entry name" value="Cytidine Deaminase, domain 2"/>
    <property type="match status" value="1"/>
</dbReference>
<evidence type="ECO:0000256" key="2">
    <source>
        <dbReference type="ARBA" id="ARBA00022670"/>
    </source>
</evidence>
<dbReference type="Pfam" id="PF04002">
    <property type="entry name" value="RadC"/>
    <property type="match status" value="1"/>
</dbReference>
<organism evidence="9 10">
    <name type="scientific">Candidatus Pullilachnospira gallistercoris</name>
    <dbReference type="NCBI Taxonomy" id="2840911"/>
    <lineage>
        <taxon>Bacteria</taxon>
        <taxon>Bacillati</taxon>
        <taxon>Bacillota</taxon>
        <taxon>Clostridia</taxon>
        <taxon>Lachnospirales</taxon>
        <taxon>Lachnospiraceae</taxon>
        <taxon>Lachnospiraceae incertae sedis</taxon>
        <taxon>Candidatus Pullilachnospira</taxon>
    </lineage>
</organism>
<feature type="domain" description="MPN" evidence="8">
    <location>
        <begin position="92"/>
        <end position="214"/>
    </location>
</feature>
<dbReference type="AlphaFoldDB" id="A0A9D1J9X4"/>
<dbReference type="InterPro" id="IPR025657">
    <property type="entry name" value="RadC_JAB"/>
</dbReference>
<accession>A0A9D1J9X4</accession>
<dbReference type="CDD" id="cd08071">
    <property type="entry name" value="MPN_DUF2466"/>
    <property type="match status" value="1"/>
</dbReference>
<dbReference type="PANTHER" id="PTHR30471">
    <property type="entry name" value="DNA REPAIR PROTEIN RADC"/>
    <property type="match status" value="1"/>
</dbReference>
<dbReference type="EMBL" id="DVHM01000035">
    <property type="protein sequence ID" value="HIR70051.1"/>
    <property type="molecule type" value="Genomic_DNA"/>
</dbReference>
<protein>
    <submittedName>
        <fullName evidence="9">DNA repair protein RadC</fullName>
    </submittedName>
</protein>
<evidence type="ECO:0000259" key="8">
    <source>
        <dbReference type="PROSITE" id="PS50249"/>
    </source>
</evidence>
<evidence type="ECO:0000256" key="5">
    <source>
        <dbReference type="ARBA" id="ARBA00022833"/>
    </source>
</evidence>
<keyword evidence="2" id="KW-0645">Protease</keyword>
<dbReference type="Proteomes" id="UP000823912">
    <property type="component" value="Unassembled WGS sequence"/>
</dbReference>
<keyword evidence="6" id="KW-0482">Metalloprotease</keyword>
<dbReference type="NCBIfam" id="TIGR00608">
    <property type="entry name" value="radc"/>
    <property type="match status" value="1"/>
</dbReference>
<gene>
    <name evidence="9" type="primary">radC</name>
    <name evidence="9" type="ORF">IAA55_02080</name>
</gene>